<dbReference type="EMBL" id="REGN01005237">
    <property type="protein sequence ID" value="RNA14226.1"/>
    <property type="molecule type" value="Genomic_DNA"/>
</dbReference>
<name>A0A3M7QS53_BRAPC</name>
<evidence type="ECO:0000313" key="2">
    <source>
        <dbReference type="Proteomes" id="UP000276133"/>
    </source>
</evidence>
<dbReference type="Proteomes" id="UP000276133">
    <property type="component" value="Unassembled WGS sequence"/>
</dbReference>
<dbReference type="AlphaFoldDB" id="A0A3M7QS53"/>
<reference evidence="1 2" key="1">
    <citation type="journal article" date="2018" name="Sci. Rep.">
        <title>Genomic signatures of local adaptation to the degree of environmental predictability in rotifers.</title>
        <authorList>
            <person name="Franch-Gras L."/>
            <person name="Hahn C."/>
            <person name="Garcia-Roger E.M."/>
            <person name="Carmona M.J."/>
            <person name="Serra M."/>
            <person name="Gomez A."/>
        </authorList>
    </citation>
    <scope>NUCLEOTIDE SEQUENCE [LARGE SCALE GENOMIC DNA]</scope>
    <source>
        <strain evidence="1">HYR1</strain>
    </source>
</reference>
<gene>
    <name evidence="1" type="ORF">BpHYR1_038534</name>
</gene>
<keyword evidence="2" id="KW-1185">Reference proteome</keyword>
<accession>A0A3M7QS53</accession>
<proteinExistence type="predicted"/>
<organism evidence="1 2">
    <name type="scientific">Brachionus plicatilis</name>
    <name type="common">Marine rotifer</name>
    <name type="synonym">Brachionus muelleri</name>
    <dbReference type="NCBI Taxonomy" id="10195"/>
    <lineage>
        <taxon>Eukaryota</taxon>
        <taxon>Metazoa</taxon>
        <taxon>Spiralia</taxon>
        <taxon>Gnathifera</taxon>
        <taxon>Rotifera</taxon>
        <taxon>Eurotatoria</taxon>
        <taxon>Monogononta</taxon>
        <taxon>Pseudotrocha</taxon>
        <taxon>Ploima</taxon>
        <taxon>Brachionidae</taxon>
        <taxon>Brachionus</taxon>
    </lineage>
</organism>
<evidence type="ECO:0000313" key="1">
    <source>
        <dbReference type="EMBL" id="RNA14226.1"/>
    </source>
</evidence>
<sequence>MTWYIVKCRIFLRSSPLLWRMKRTELSTTNSVTLYVSLDSKMSKLMSKKEKKSKKLLPRKKRNSIIIL</sequence>
<protein>
    <submittedName>
        <fullName evidence="1">Uncharacterized protein</fullName>
    </submittedName>
</protein>
<comment type="caution">
    <text evidence="1">The sequence shown here is derived from an EMBL/GenBank/DDBJ whole genome shotgun (WGS) entry which is preliminary data.</text>
</comment>